<dbReference type="Pfam" id="PF16860">
    <property type="entry name" value="CX9C"/>
    <property type="match status" value="1"/>
</dbReference>
<dbReference type="InterPro" id="IPR009069">
    <property type="entry name" value="Cys_alpha_HP_mot_SF"/>
</dbReference>
<sequence length="131" mass="14549">MGRKAGSLRINPKKFGGLHKPCMKEMVAFLNCLALNHNNDEKCVRQKDLMTACMDAQTSKSRKPWGSINYHLQRLNRGRKRNLRNHDSDEVLVYLPAFGSGSKKLSLDPPGVPTDVGTMALVSLGGLRKNT</sequence>
<dbReference type="InterPro" id="IPR031731">
    <property type="entry name" value="CX9C"/>
</dbReference>
<dbReference type="SUPFAM" id="SSF47072">
    <property type="entry name" value="Cysteine alpha-hairpin motif"/>
    <property type="match status" value="1"/>
</dbReference>
<dbReference type="EMBL" id="CAUOFW020010390">
    <property type="protein sequence ID" value="CAK9188301.1"/>
    <property type="molecule type" value="Genomic_DNA"/>
</dbReference>
<name>A0ABC8V4L8_9AQUA</name>
<comment type="caution">
    <text evidence="2">The sequence shown here is derived from an EMBL/GenBank/DDBJ whole genome shotgun (WGS) entry which is preliminary data.</text>
</comment>
<dbReference type="AlphaFoldDB" id="A0ABC8V4L8"/>
<accession>A0ABC8V4L8</accession>
<protein>
    <recommendedName>
        <fullName evidence="1">IMS import disulfide relay-system CHCH-CHCH-like Cx9C domain-containing protein</fullName>
    </recommendedName>
</protein>
<keyword evidence="3" id="KW-1185">Reference proteome</keyword>
<feature type="domain" description="IMS import disulfide relay-system CHCH-CHCH-like Cx9C" evidence="1">
    <location>
        <begin position="20"/>
        <end position="56"/>
    </location>
</feature>
<organism evidence="2 3">
    <name type="scientific">Ilex paraguariensis</name>
    <name type="common">yerba mate</name>
    <dbReference type="NCBI Taxonomy" id="185542"/>
    <lineage>
        <taxon>Eukaryota</taxon>
        <taxon>Viridiplantae</taxon>
        <taxon>Streptophyta</taxon>
        <taxon>Embryophyta</taxon>
        <taxon>Tracheophyta</taxon>
        <taxon>Spermatophyta</taxon>
        <taxon>Magnoliopsida</taxon>
        <taxon>eudicotyledons</taxon>
        <taxon>Gunneridae</taxon>
        <taxon>Pentapetalae</taxon>
        <taxon>asterids</taxon>
        <taxon>campanulids</taxon>
        <taxon>Aquifoliales</taxon>
        <taxon>Aquifoliaceae</taxon>
        <taxon>Ilex</taxon>
    </lineage>
</organism>
<dbReference type="InterPro" id="IPR017264">
    <property type="entry name" value="Ribosomal_mS37_fun"/>
</dbReference>
<evidence type="ECO:0000313" key="2">
    <source>
        <dbReference type="EMBL" id="CAK9188301.1"/>
    </source>
</evidence>
<evidence type="ECO:0000313" key="3">
    <source>
        <dbReference type="Proteomes" id="UP001642360"/>
    </source>
</evidence>
<gene>
    <name evidence="2" type="ORF">ILEXP_LOCUS58963</name>
</gene>
<reference evidence="2 3" key="1">
    <citation type="submission" date="2024-02" db="EMBL/GenBank/DDBJ databases">
        <authorList>
            <person name="Vignale AGUSTIN F."/>
            <person name="Sosa J E."/>
            <person name="Modenutti C."/>
        </authorList>
    </citation>
    <scope>NUCLEOTIDE SEQUENCE [LARGE SCALE GENOMIC DNA]</scope>
</reference>
<dbReference type="PANTHER" id="PTHR28066">
    <property type="entry name" value="37S RIBOSOMAL PROTEIN MRP10, MITOCHONDRIAL"/>
    <property type="match status" value="1"/>
</dbReference>
<proteinExistence type="predicted"/>
<dbReference type="Proteomes" id="UP001642360">
    <property type="component" value="Unassembled WGS sequence"/>
</dbReference>
<evidence type="ECO:0000259" key="1">
    <source>
        <dbReference type="Pfam" id="PF16860"/>
    </source>
</evidence>
<dbReference type="PANTHER" id="PTHR28066:SF1">
    <property type="entry name" value="SMALL RIBOSOMAL SUBUNIT PROTEIN MS37"/>
    <property type="match status" value="1"/>
</dbReference>